<sequence>MVSANSNSKAYATATRIPLSSTPPFYSEKPPPPPQPQSQVPWSTGLCGCLSDCDSCCLTCWCPCITFGRISEIVDRGSSSCCLNGTWYTLLACLTGCPWCYSCFYRSKMRRQYSLHESPCCDCLVHCFCQTCALCQEYRELKNHGFDMTIRWNGNMERQTRGIAMAPAVQGGITR</sequence>
<organism evidence="1 2">
    <name type="scientific">Salvia divinorum</name>
    <name type="common">Maria pastora</name>
    <name type="synonym">Diviner's sage</name>
    <dbReference type="NCBI Taxonomy" id="28513"/>
    <lineage>
        <taxon>Eukaryota</taxon>
        <taxon>Viridiplantae</taxon>
        <taxon>Streptophyta</taxon>
        <taxon>Embryophyta</taxon>
        <taxon>Tracheophyta</taxon>
        <taxon>Spermatophyta</taxon>
        <taxon>Magnoliopsida</taxon>
        <taxon>eudicotyledons</taxon>
        <taxon>Gunneridae</taxon>
        <taxon>Pentapetalae</taxon>
        <taxon>asterids</taxon>
        <taxon>lamiids</taxon>
        <taxon>Lamiales</taxon>
        <taxon>Lamiaceae</taxon>
        <taxon>Nepetoideae</taxon>
        <taxon>Mentheae</taxon>
        <taxon>Salviinae</taxon>
        <taxon>Salvia</taxon>
        <taxon>Salvia subgen. Calosphace</taxon>
    </lineage>
</organism>
<proteinExistence type="predicted"/>
<dbReference type="Pfam" id="PF04749">
    <property type="entry name" value="PLAC8"/>
    <property type="match status" value="1"/>
</dbReference>
<dbReference type="NCBIfam" id="TIGR01571">
    <property type="entry name" value="A_thal_Cys_rich"/>
    <property type="match status" value="1"/>
</dbReference>
<dbReference type="AlphaFoldDB" id="A0ABD1IMZ8"/>
<keyword evidence="2" id="KW-1185">Reference proteome</keyword>
<dbReference type="InterPro" id="IPR006461">
    <property type="entry name" value="PLAC_motif_containing"/>
</dbReference>
<dbReference type="PANTHER" id="PTHR15907">
    <property type="entry name" value="DUF614 FAMILY PROTEIN-RELATED"/>
    <property type="match status" value="1"/>
</dbReference>
<dbReference type="Proteomes" id="UP001567538">
    <property type="component" value="Unassembled WGS sequence"/>
</dbReference>
<accession>A0ABD1IMZ8</accession>
<reference evidence="1 2" key="1">
    <citation type="submission" date="2024-06" db="EMBL/GenBank/DDBJ databases">
        <title>A chromosome level genome sequence of Diviner's sage (Salvia divinorum).</title>
        <authorList>
            <person name="Ford S.A."/>
            <person name="Ro D.-K."/>
            <person name="Ness R.W."/>
            <person name="Phillips M.A."/>
        </authorList>
    </citation>
    <scope>NUCLEOTIDE SEQUENCE [LARGE SCALE GENOMIC DNA]</scope>
    <source>
        <strain evidence="1">SAF-2024a</strain>
        <tissue evidence="1">Leaf</tissue>
    </source>
</reference>
<comment type="caution">
    <text evidence="1">The sequence shown here is derived from an EMBL/GenBank/DDBJ whole genome shotgun (WGS) entry which is preliminary data.</text>
</comment>
<protein>
    <submittedName>
        <fullName evidence="1">Protein PLANT CADMIUM RESISTANCE 2-like</fullName>
    </submittedName>
</protein>
<name>A0ABD1IMZ8_SALDI</name>
<evidence type="ECO:0000313" key="2">
    <source>
        <dbReference type="Proteomes" id="UP001567538"/>
    </source>
</evidence>
<dbReference type="EMBL" id="JBEAFC010000001">
    <property type="protein sequence ID" value="KAL1568601.1"/>
    <property type="molecule type" value="Genomic_DNA"/>
</dbReference>
<gene>
    <name evidence="1" type="ORF">AAHA92_00198</name>
</gene>
<evidence type="ECO:0000313" key="1">
    <source>
        <dbReference type="EMBL" id="KAL1568601.1"/>
    </source>
</evidence>